<gene>
    <name evidence="1" type="ORF">WJX73_010632</name>
</gene>
<evidence type="ECO:0000313" key="1">
    <source>
        <dbReference type="EMBL" id="KAK9813612.1"/>
    </source>
</evidence>
<dbReference type="PANTHER" id="PTHR47064">
    <property type="entry name" value="PUTATIVE (AFU_ORTHOLOGUE AFUA_1G08990)-RELATED"/>
    <property type="match status" value="1"/>
</dbReference>
<dbReference type="AlphaFoldDB" id="A0AAW1PZV1"/>
<dbReference type="Proteomes" id="UP001465755">
    <property type="component" value="Unassembled WGS sequence"/>
</dbReference>
<organism evidence="1 2">
    <name type="scientific">Symbiochloris irregularis</name>
    <dbReference type="NCBI Taxonomy" id="706552"/>
    <lineage>
        <taxon>Eukaryota</taxon>
        <taxon>Viridiplantae</taxon>
        <taxon>Chlorophyta</taxon>
        <taxon>core chlorophytes</taxon>
        <taxon>Trebouxiophyceae</taxon>
        <taxon>Trebouxiales</taxon>
        <taxon>Trebouxiaceae</taxon>
        <taxon>Symbiochloris</taxon>
    </lineage>
</organism>
<dbReference type="SUPFAM" id="SSF63829">
    <property type="entry name" value="Calcium-dependent phosphotriesterase"/>
    <property type="match status" value="1"/>
</dbReference>
<keyword evidence="2" id="KW-1185">Reference proteome</keyword>
<dbReference type="Gene3D" id="2.120.10.30">
    <property type="entry name" value="TolB, C-terminal domain"/>
    <property type="match status" value="1"/>
</dbReference>
<reference evidence="1 2" key="1">
    <citation type="journal article" date="2024" name="Nat. Commun.">
        <title>Phylogenomics reveals the evolutionary origins of lichenization in chlorophyte algae.</title>
        <authorList>
            <person name="Puginier C."/>
            <person name="Libourel C."/>
            <person name="Otte J."/>
            <person name="Skaloud P."/>
            <person name="Haon M."/>
            <person name="Grisel S."/>
            <person name="Petersen M."/>
            <person name="Berrin J.G."/>
            <person name="Delaux P.M."/>
            <person name="Dal Grande F."/>
            <person name="Keller J."/>
        </authorList>
    </citation>
    <scope>NUCLEOTIDE SEQUENCE [LARGE SCALE GENOMIC DNA]</scope>
    <source>
        <strain evidence="1 2">SAG 2036</strain>
    </source>
</reference>
<dbReference type="InterPro" id="IPR011042">
    <property type="entry name" value="6-blade_b-propeller_TolB-like"/>
</dbReference>
<dbReference type="EMBL" id="JALJOQ010000004">
    <property type="protein sequence ID" value="KAK9813612.1"/>
    <property type="molecule type" value="Genomic_DNA"/>
</dbReference>
<comment type="caution">
    <text evidence="1">The sequence shown here is derived from an EMBL/GenBank/DDBJ whole genome shotgun (WGS) entry which is preliminary data.</text>
</comment>
<protein>
    <submittedName>
        <fullName evidence="1">Uncharacterized protein</fullName>
    </submittedName>
</protein>
<sequence length="176" mass="18773">MQHAAFADLDLSSCLYWSFDPSFEDLLGPNPTIFQVGPNTSTYTYTETPAYLPDSNELVFSSVEAEWSPDIGTSAPNNISRLSLTTGKLVTIPVSPPPGNLGGASYYKKDGKGLVIVAGLGDATDAKNPPAIYLLDPVIGNWTVLVNNWFGQRFGGFDDVIAMKDGYGVLIACGSN</sequence>
<evidence type="ECO:0000313" key="2">
    <source>
        <dbReference type="Proteomes" id="UP001465755"/>
    </source>
</evidence>
<name>A0AAW1PZV1_9CHLO</name>
<proteinExistence type="predicted"/>
<dbReference type="PANTHER" id="PTHR47064:SF2">
    <property type="entry name" value="SMP-30_GLUCONOLACTONASE_LRE-LIKE REGION DOMAIN-CONTAINING PROTEIN-RELATED"/>
    <property type="match status" value="1"/>
</dbReference>
<accession>A0AAW1PZV1</accession>
<dbReference type="InterPro" id="IPR052988">
    <property type="entry name" value="Oryzine_lactonohydrolase"/>
</dbReference>